<name>A0ABQ4XNE0_9ASTR</name>
<feature type="region of interest" description="Disordered" evidence="1">
    <location>
        <begin position="298"/>
        <end position="321"/>
    </location>
</feature>
<sequence>MDGEGVSLGCEIYVGWAIEGDENSKYFHGIINKKRSNLAIRGVFVDVRLPDLERPWCLMNEIRLAVWDCGVISPGRTGFTFEFLFRILGSFDLSVCKAVDEVVFKGIQFTGSLALSHLILCGCVLKVMESIRSNFFKGASMLEKKISWIAWDKVLASKKKGGLGVSTVHGDKIDSHSVRKVSIWSSILKEVQVLKSSGFDFLSYCSKRIGDGQSTSFWKETWMGDIPLCELCPRLFALDSAPNICVAAKMAGPMDTSGEFSVKDTRLAIDDLVLPSHSEPTRMCFCIVLTVGGRSMSDWRRSQNRTSGSLSSPPHSSSGFS</sequence>
<dbReference type="EMBL" id="BQNB010009657">
    <property type="protein sequence ID" value="GJS66561.1"/>
    <property type="molecule type" value="Genomic_DNA"/>
</dbReference>
<comment type="caution">
    <text evidence="2">The sequence shown here is derived from an EMBL/GenBank/DDBJ whole genome shotgun (WGS) entry which is preliminary data.</text>
</comment>
<organism evidence="2 3">
    <name type="scientific">Tanacetum coccineum</name>
    <dbReference type="NCBI Taxonomy" id="301880"/>
    <lineage>
        <taxon>Eukaryota</taxon>
        <taxon>Viridiplantae</taxon>
        <taxon>Streptophyta</taxon>
        <taxon>Embryophyta</taxon>
        <taxon>Tracheophyta</taxon>
        <taxon>Spermatophyta</taxon>
        <taxon>Magnoliopsida</taxon>
        <taxon>eudicotyledons</taxon>
        <taxon>Gunneridae</taxon>
        <taxon>Pentapetalae</taxon>
        <taxon>asterids</taxon>
        <taxon>campanulids</taxon>
        <taxon>Asterales</taxon>
        <taxon>Asteraceae</taxon>
        <taxon>Asteroideae</taxon>
        <taxon>Anthemideae</taxon>
        <taxon>Anthemidinae</taxon>
        <taxon>Tanacetum</taxon>
    </lineage>
</organism>
<feature type="compositionally biased region" description="Low complexity" evidence="1">
    <location>
        <begin position="307"/>
        <end position="321"/>
    </location>
</feature>
<protein>
    <recommendedName>
        <fullName evidence="4">RNA-directed DNA polymerase, eukaryota, reverse transcriptase zinc-binding domain protein</fullName>
    </recommendedName>
</protein>
<evidence type="ECO:0000313" key="2">
    <source>
        <dbReference type="EMBL" id="GJS66561.1"/>
    </source>
</evidence>
<dbReference type="Proteomes" id="UP001151760">
    <property type="component" value="Unassembled WGS sequence"/>
</dbReference>
<gene>
    <name evidence="2" type="ORF">Tco_0681125</name>
</gene>
<reference evidence="2" key="2">
    <citation type="submission" date="2022-01" db="EMBL/GenBank/DDBJ databases">
        <authorList>
            <person name="Yamashiro T."/>
            <person name="Shiraishi A."/>
            <person name="Satake H."/>
            <person name="Nakayama K."/>
        </authorList>
    </citation>
    <scope>NUCLEOTIDE SEQUENCE</scope>
</reference>
<dbReference type="PANTHER" id="PTHR36617">
    <property type="entry name" value="PROTEIN, PUTATIVE-RELATED"/>
    <property type="match status" value="1"/>
</dbReference>
<proteinExistence type="predicted"/>
<dbReference type="PANTHER" id="PTHR36617:SF5">
    <property type="entry name" value="OS05G0421675 PROTEIN"/>
    <property type="match status" value="1"/>
</dbReference>
<accession>A0ABQ4XNE0</accession>
<evidence type="ECO:0000313" key="3">
    <source>
        <dbReference type="Proteomes" id="UP001151760"/>
    </source>
</evidence>
<evidence type="ECO:0008006" key="4">
    <source>
        <dbReference type="Google" id="ProtNLM"/>
    </source>
</evidence>
<evidence type="ECO:0000256" key="1">
    <source>
        <dbReference type="SAM" id="MobiDB-lite"/>
    </source>
</evidence>
<keyword evidence="3" id="KW-1185">Reference proteome</keyword>
<reference evidence="2" key="1">
    <citation type="journal article" date="2022" name="Int. J. Mol. Sci.">
        <title>Draft Genome of Tanacetum Coccineum: Genomic Comparison of Closely Related Tanacetum-Family Plants.</title>
        <authorList>
            <person name="Yamashiro T."/>
            <person name="Shiraishi A."/>
            <person name="Nakayama K."/>
            <person name="Satake H."/>
        </authorList>
    </citation>
    <scope>NUCLEOTIDE SEQUENCE</scope>
</reference>